<dbReference type="GO" id="GO:0000340">
    <property type="term" value="F:RNA 7-methylguanosine cap binding"/>
    <property type="evidence" value="ECO:0007669"/>
    <property type="project" value="InterPro"/>
</dbReference>
<dbReference type="GO" id="GO:0003729">
    <property type="term" value="F:mRNA binding"/>
    <property type="evidence" value="ECO:0007669"/>
    <property type="project" value="InterPro"/>
</dbReference>
<dbReference type="GO" id="GO:0005634">
    <property type="term" value="C:nucleus"/>
    <property type="evidence" value="ECO:0007669"/>
    <property type="project" value="TreeGrafter"/>
</dbReference>
<accession>A0A854QAX7</accession>
<comment type="caution">
    <text evidence="2">The sequence shown here is derived from an EMBL/GenBank/DDBJ whole genome shotgun (WGS) entry which is preliminary data.</text>
</comment>
<organism evidence="2 3">
    <name type="scientific">Cryptococcus neoformans Tu259-1</name>
    <dbReference type="NCBI Taxonomy" id="1230072"/>
    <lineage>
        <taxon>Eukaryota</taxon>
        <taxon>Fungi</taxon>
        <taxon>Dikarya</taxon>
        <taxon>Basidiomycota</taxon>
        <taxon>Agaricomycotina</taxon>
        <taxon>Tremellomycetes</taxon>
        <taxon>Tremellales</taxon>
        <taxon>Cryptococcaceae</taxon>
        <taxon>Cryptococcus</taxon>
        <taxon>Cryptococcus neoformans species complex</taxon>
    </lineage>
</organism>
<feature type="region of interest" description="Disordered" evidence="1">
    <location>
        <begin position="27"/>
        <end position="74"/>
    </location>
</feature>
<feature type="region of interest" description="Disordered" evidence="1">
    <location>
        <begin position="339"/>
        <end position="489"/>
    </location>
</feature>
<feature type="region of interest" description="Disordered" evidence="1">
    <location>
        <begin position="259"/>
        <end position="280"/>
    </location>
</feature>
<dbReference type="Proteomes" id="UP000199727">
    <property type="component" value="Unassembled WGS sequence"/>
</dbReference>
<dbReference type="EMBL" id="AMKT01000098">
    <property type="protein sequence ID" value="OXG11496.1"/>
    <property type="molecule type" value="Genomic_DNA"/>
</dbReference>
<protein>
    <recommendedName>
        <fullName evidence="4">Chromatin target of PRMT1 protein C-terminal domain-containing protein</fullName>
    </recommendedName>
</protein>
<feature type="compositionally biased region" description="Low complexity" evidence="1">
    <location>
        <begin position="391"/>
        <end position="404"/>
    </location>
</feature>
<name>A0A854QAX7_CRYNE</name>
<dbReference type="OrthoDB" id="422106at2759"/>
<gene>
    <name evidence="2" type="ORF">C361_06601</name>
</gene>
<evidence type="ECO:0000313" key="3">
    <source>
        <dbReference type="Proteomes" id="UP000199727"/>
    </source>
</evidence>
<sequence length="489" mass="53435">MGYGWNAQLSCFPCIPHMRCAMHGHKRSSEPSRISHPPLHPFTMALPYDATPPPDAAPSLAGHSPPRAPSPLDRALDDFPPPPHVQSLVSRMSAAKVYLVDESPAVLHLDGHARLREPPLRRLAQQLDRIGDDGVHAWLDGVGAAHSVAVKPNAVYLSSELIQHLSTAKVFSWATGLGAEPMGIEWINDTTLHILFPSPQLSVLALALLSKTGFALGNEHEDQADDPLQERSAHPFPLSLLPRKPARLLEQPIETSLAPEQGTDTVTKRGRGQFASSPSLRSSYADDATLFETIPLEDGVNPLARIALRLALVDDMTVRQRGKESEWYKKHGFEAGKERIGGGAVRRPFSKTSRRERGERSEWATGDAQAGGEELAKRLGRERKPYDRPARSTAGAGSSGRSRGMVTQEELDRELESLRSGVAPRGEGEARMDIDEGQDVHSYHDLPRRKGRGFRGARGESGGGSRGRAKVGKDDLDRELDEMFANRGD</sequence>
<feature type="compositionally biased region" description="Basic and acidic residues" evidence="1">
    <location>
        <begin position="353"/>
        <end position="362"/>
    </location>
</feature>
<evidence type="ECO:0000313" key="2">
    <source>
        <dbReference type="EMBL" id="OXG11496.1"/>
    </source>
</evidence>
<dbReference type="Pfam" id="PF10309">
    <property type="entry name" value="NCBP3"/>
    <property type="match status" value="1"/>
</dbReference>
<feature type="compositionally biased region" description="Gly residues" evidence="1">
    <location>
        <begin position="456"/>
        <end position="466"/>
    </location>
</feature>
<dbReference type="AlphaFoldDB" id="A0A854QAX7"/>
<reference evidence="2 3" key="1">
    <citation type="submission" date="2017-06" db="EMBL/GenBank/DDBJ databases">
        <title>Global population genomics of the pathogenic fungus Cryptococcus neoformans var. grubii.</title>
        <authorList>
            <person name="Cuomo C."/>
            <person name="Litvintseva A."/>
            <person name="Chen Y."/>
            <person name="Young S."/>
            <person name="Zeng Q."/>
            <person name="Chapman S."/>
            <person name="Gujja S."/>
            <person name="Saif S."/>
            <person name="Birren B."/>
        </authorList>
    </citation>
    <scope>NUCLEOTIDE SEQUENCE [LARGE SCALE GENOMIC DNA]</scope>
    <source>
        <strain evidence="2 3">Tu259-1</strain>
    </source>
</reference>
<dbReference type="InterPro" id="IPR019416">
    <property type="entry name" value="NCBP3"/>
</dbReference>
<proteinExistence type="predicted"/>
<feature type="compositionally biased region" description="Basic and acidic residues" evidence="1">
    <location>
        <begin position="426"/>
        <end position="448"/>
    </location>
</feature>
<dbReference type="PANTHER" id="PTHR16291">
    <property type="entry name" value="NUCLEAR CAP-BINDING PROTEIN SUBUNIT 3"/>
    <property type="match status" value="1"/>
</dbReference>
<evidence type="ECO:0000256" key="1">
    <source>
        <dbReference type="SAM" id="MobiDB-lite"/>
    </source>
</evidence>
<feature type="compositionally biased region" description="Basic and acidic residues" evidence="1">
    <location>
        <begin position="374"/>
        <end position="390"/>
    </location>
</feature>
<dbReference type="PANTHER" id="PTHR16291:SF0">
    <property type="entry name" value="NUCLEAR CAP-BINDING PROTEIN SUBUNIT 3"/>
    <property type="match status" value="1"/>
</dbReference>
<evidence type="ECO:0008006" key="4">
    <source>
        <dbReference type="Google" id="ProtNLM"/>
    </source>
</evidence>